<dbReference type="GO" id="GO:0015074">
    <property type="term" value="P:DNA integration"/>
    <property type="evidence" value="ECO:0007669"/>
    <property type="project" value="InterPro"/>
</dbReference>
<proteinExistence type="predicted"/>
<name>A0A6S4P8E9_9CAUD</name>
<dbReference type="KEGG" id="vg:55412375"/>
<dbReference type="Pfam" id="PF05367">
    <property type="entry name" value="Phage_endo_I"/>
    <property type="match status" value="1"/>
</dbReference>
<dbReference type="GeneID" id="55412375"/>
<keyword evidence="2" id="KW-1185">Reference proteome</keyword>
<dbReference type="GO" id="GO:0016032">
    <property type="term" value="P:viral process"/>
    <property type="evidence" value="ECO:0007669"/>
    <property type="project" value="InterPro"/>
</dbReference>
<organism evidence="1 2">
    <name type="scientific">uncultured phage_MedDCM-OCT-S42-C7</name>
    <dbReference type="NCBI Taxonomy" id="2741073"/>
    <lineage>
        <taxon>Viruses</taxon>
        <taxon>Duplodnaviria</taxon>
        <taxon>Heunggongvirae</taxon>
        <taxon>Uroviricota</taxon>
        <taxon>Caudoviricetes</taxon>
        <taxon>Autographivirales</taxon>
        <taxon>Sieqvirus</taxon>
        <taxon>Sieqvirus S42C7</taxon>
    </lineage>
</organism>
<sequence>MILRPRYKKIKTTSKYRSGLEEQIAAQLKLKNIKFEYETITLKYTKPEKVHRYTPDFILFKKDGEPMYIEGKGRFLTVDKQKSLLVKNQYPNLDLRFVFSNSKTRISKKSKTTYAMWCEKHGFKYADGFIPKEWIKELN</sequence>
<dbReference type="Proteomes" id="UP000505269">
    <property type="component" value="Segment"/>
</dbReference>
<dbReference type="InterPro" id="IPR011335">
    <property type="entry name" value="Restrct_endonuc-II-like"/>
</dbReference>
<dbReference type="Gene3D" id="3.40.91.30">
    <property type="match status" value="1"/>
</dbReference>
<dbReference type="GO" id="GO:0008833">
    <property type="term" value="F:deoxyribonuclease IV (phage-T4-induced) activity"/>
    <property type="evidence" value="ECO:0007669"/>
    <property type="project" value="InterPro"/>
</dbReference>
<dbReference type="CDD" id="cd22324">
    <property type="entry name" value="Endonuclease_I"/>
    <property type="match status" value="1"/>
</dbReference>
<dbReference type="EMBL" id="AP013541">
    <property type="protein sequence ID" value="BAQ94099.1"/>
    <property type="molecule type" value="Genomic_DNA"/>
</dbReference>
<evidence type="ECO:0000313" key="2">
    <source>
        <dbReference type="Proteomes" id="UP000505269"/>
    </source>
</evidence>
<dbReference type="InterPro" id="IPR008029">
    <property type="entry name" value="Phage_T7_Gp3_endoDNaseI"/>
</dbReference>
<evidence type="ECO:0000313" key="1">
    <source>
        <dbReference type="EMBL" id="BAQ94099.1"/>
    </source>
</evidence>
<dbReference type="RefSeq" id="YP_009777641.1">
    <property type="nucleotide sequence ID" value="NC_047701.1"/>
</dbReference>
<dbReference type="SUPFAM" id="SSF52980">
    <property type="entry name" value="Restriction endonuclease-like"/>
    <property type="match status" value="1"/>
</dbReference>
<reference evidence="1 2" key="1">
    <citation type="journal article" date="2013" name="PLoS Genet.">
        <title>Expanding the Marine Virosphere Using Metagenomics.</title>
        <authorList>
            <person name="Mizuno C.M."/>
            <person name="Rodriguez-Valera F."/>
            <person name="Kimes N.E."/>
            <person name="Ghai R."/>
        </authorList>
    </citation>
    <scope>NUCLEOTIDE SEQUENCE [LARGE SCALE GENOMIC DNA]</scope>
    <source>
        <strain evidence="1">UvMED-CGR-C97-MedDCM-OCT-S42-C7</strain>
    </source>
</reference>
<accession>A0A6S4P8E9</accession>
<protein>
    <submittedName>
        <fullName evidence="1">Phage endodeoxyribonuclease I</fullName>
    </submittedName>
</protein>